<dbReference type="SUPFAM" id="SSF52540">
    <property type="entry name" value="P-loop containing nucleoside triphosphate hydrolases"/>
    <property type="match status" value="1"/>
</dbReference>
<evidence type="ECO:0000259" key="3">
    <source>
        <dbReference type="Pfam" id="PF01712"/>
    </source>
</evidence>
<keyword evidence="2" id="KW-0547">Nucleotide-binding</keyword>
<sequence>MYFAIEGVIGVGKTTLARLLQPSLQSSLLLEVFEENPFLSDFYSDRARYAFQTQIFFLLSRYHQQNQNVPRLLETSPHLISDYTFEKDELFARINLKGDELEMYHRVHLALAEKIPPPDLVVYLRASTDVLMARIAQRDRPYERTMERGYIAELNQAYDDFFLNTQDHPSPTLVIEAGDLDFVRNPQDLRWVENRIRQTLQLPPFQPELPLERPSA</sequence>
<dbReference type="Gene3D" id="3.40.50.300">
    <property type="entry name" value="P-loop containing nucleotide triphosphate hydrolases"/>
    <property type="match status" value="1"/>
</dbReference>
<evidence type="ECO:0000256" key="2">
    <source>
        <dbReference type="PIRSR" id="PIRSR000705-3"/>
    </source>
</evidence>
<reference evidence="4 5" key="1">
    <citation type="submission" date="2015-07" db="EMBL/GenBank/DDBJ databases">
        <title>Genome sequence of Levilinea saccharolytica DSM 16555.</title>
        <authorList>
            <person name="Hemp J."/>
            <person name="Ward L.M."/>
            <person name="Pace L.A."/>
            <person name="Fischer W.W."/>
        </authorList>
    </citation>
    <scope>NUCLEOTIDE SEQUENCE [LARGE SCALE GENOMIC DNA]</scope>
    <source>
        <strain evidence="4 5">KIBI-1</strain>
    </source>
</reference>
<gene>
    <name evidence="4" type="ORF">ADN01_08565</name>
</gene>
<name>A0A0P6YED1_9CHLR</name>
<evidence type="ECO:0000313" key="4">
    <source>
        <dbReference type="EMBL" id="KPL83329.1"/>
    </source>
</evidence>
<dbReference type="GO" id="GO:0019136">
    <property type="term" value="F:deoxynucleoside kinase activity"/>
    <property type="evidence" value="ECO:0007669"/>
    <property type="project" value="InterPro"/>
</dbReference>
<dbReference type="InterPro" id="IPR002624">
    <property type="entry name" value="DCK/DGK"/>
</dbReference>
<dbReference type="Pfam" id="PF01712">
    <property type="entry name" value="dNK"/>
    <property type="match status" value="1"/>
</dbReference>
<dbReference type="GO" id="GO:0005524">
    <property type="term" value="F:ATP binding"/>
    <property type="evidence" value="ECO:0007669"/>
    <property type="project" value="UniProtKB-KW"/>
</dbReference>
<feature type="domain" description="Deoxynucleoside kinase" evidence="3">
    <location>
        <begin position="3"/>
        <end position="198"/>
    </location>
</feature>
<dbReference type="EMBL" id="LGCM01000032">
    <property type="protein sequence ID" value="KPL83329.1"/>
    <property type="molecule type" value="Genomic_DNA"/>
</dbReference>
<feature type="active site" description="Proton acceptor" evidence="1">
    <location>
        <position position="82"/>
    </location>
</feature>
<keyword evidence="2" id="KW-0067">ATP-binding</keyword>
<dbReference type="PANTHER" id="PTHR10513:SF46">
    <property type="entry name" value="DEOXYGUANOSINE KINASE"/>
    <property type="match status" value="1"/>
</dbReference>
<dbReference type="Proteomes" id="UP000050501">
    <property type="component" value="Unassembled WGS sequence"/>
</dbReference>
<dbReference type="PIRSF" id="PIRSF000705">
    <property type="entry name" value="DNK"/>
    <property type="match status" value="1"/>
</dbReference>
<dbReference type="OrthoDB" id="9774907at2"/>
<organism evidence="4 5">
    <name type="scientific">Levilinea saccharolytica</name>
    <dbReference type="NCBI Taxonomy" id="229921"/>
    <lineage>
        <taxon>Bacteria</taxon>
        <taxon>Bacillati</taxon>
        <taxon>Chloroflexota</taxon>
        <taxon>Anaerolineae</taxon>
        <taxon>Anaerolineales</taxon>
        <taxon>Anaerolineaceae</taxon>
        <taxon>Levilinea</taxon>
    </lineage>
</organism>
<dbReference type="GO" id="GO:0005737">
    <property type="term" value="C:cytoplasm"/>
    <property type="evidence" value="ECO:0007669"/>
    <property type="project" value="TreeGrafter"/>
</dbReference>
<proteinExistence type="predicted"/>
<dbReference type="AlphaFoldDB" id="A0A0P6YED1"/>
<keyword evidence="5" id="KW-1185">Reference proteome</keyword>
<evidence type="ECO:0000256" key="1">
    <source>
        <dbReference type="PIRSR" id="PIRSR000705-1"/>
    </source>
</evidence>
<dbReference type="PATRIC" id="fig|229921.5.peg.2570"/>
<dbReference type="RefSeq" id="WP_062416742.1">
    <property type="nucleotide sequence ID" value="NZ_DF967974.1"/>
</dbReference>
<feature type="binding site" evidence="2">
    <location>
        <begin position="134"/>
        <end position="138"/>
    </location>
    <ligand>
        <name>ATP</name>
        <dbReference type="ChEBI" id="CHEBI:30616"/>
    </ligand>
</feature>
<dbReference type="PANTHER" id="PTHR10513">
    <property type="entry name" value="DEOXYNUCLEOSIDE KINASE"/>
    <property type="match status" value="1"/>
</dbReference>
<feature type="binding site" evidence="2">
    <location>
        <begin position="180"/>
        <end position="182"/>
    </location>
    <ligand>
        <name>ATP</name>
        <dbReference type="ChEBI" id="CHEBI:30616"/>
    </ligand>
</feature>
<dbReference type="CDD" id="cd01673">
    <property type="entry name" value="dNK"/>
    <property type="match status" value="1"/>
</dbReference>
<accession>A0A0P6YED1</accession>
<feature type="binding site" evidence="2">
    <location>
        <begin position="7"/>
        <end position="15"/>
    </location>
    <ligand>
        <name>ATP</name>
        <dbReference type="ChEBI" id="CHEBI:30616"/>
    </ligand>
</feature>
<dbReference type="InterPro" id="IPR027417">
    <property type="entry name" value="P-loop_NTPase"/>
</dbReference>
<dbReference type="InterPro" id="IPR031314">
    <property type="entry name" value="DNK_dom"/>
</dbReference>
<dbReference type="InterPro" id="IPR050566">
    <property type="entry name" value="Deoxyribonucleoside_kinase"/>
</dbReference>
<comment type="caution">
    <text evidence="4">The sequence shown here is derived from an EMBL/GenBank/DDBJ whole genome shotgun (WGS) entry which is preliminary data.</text>
</comment>
<protein>
    <recommendedName>
        <fullName evidence="3">Deoxynucleoside kinase domain-containing protein</fullName>
    </recommendedName>
</protein>
<dbReference type="STRING" id="229921.ADN01_08565"/>
<evidence type="ECO:0000313" key="5">
    <source>
        <dbReference type="Proteomes" id="UP000050501"/>
    </source>
</evidence>